<gene>
    <name evidence="3" type="ORF">H9636_17695</name>
</gene>
<evidence type="ECO:0000259" key="1">
    <source>
        <dbReference type="Pfam" id="PF08721"/>
    </source>
</evidence>
<dbReference type="Pfam" id="PF08721">
    <property type="entry name" value="Tn7_Tnp_TnsA_C"/>
    <property type="match status" value="1"/>
</dbReference>
<organism evidence="3 4">
    <name type="scientific">Ureibacillus galli</name>
    <dbReference type="NCBI Taxonomy" id="2762222"/>
    <lineage>
        <taxon>Bacteria</taxon>
        <taxon>Bacillati</taxon>
        <taxon>Bacillota</taxon>
        <taxon>Bacilli</taxon>
        <taxon>Bacillales</taxon>
        <taxon>Caryophanaceae</taxon>
        <taxon>Ureibacillus</taxon>
    </lineage>
</organism>
<dbReference type="InterPro" id="IPR036390">
    <property type="entry name" value="WH_DNA-bd_sf"/>
</dbReference>
<dbReference type="InterPro" id="IPR014832">
    <property type="entry name" value="TnsA_C"/>
</dbReference>
<keyword evidence="3" id="KW-0255">Endonuclease</keyword>
<dbReference type="InterPro" id="IPR014833">
    <property type="entry name" value="TnsA_N"/>
</dbReference>
<dbReference type="SUPFAM" id="SSF46785">
    <property type="entry name" value="Winged helix' DNA-binding domain"/>
    <property type="match status" value="1"/>
</dbReference>
<keyword evidence="4" id="KW-1185">Reference proteome</keyword>
<dbReference type="Pfam" id="PF08722">
    <property type="entry name" value="Tn7_TnsA-like_N"/>
    <property type="match status" value="1"/>
</dbReference>
<feature type="domain" description="TnsA endonuclease N-terminal" evidence="2">
    <location>
        <begin position="74"/>
        <end position="176"/>
    </location>
</feature>
<evidence type="ECO:0000259" key="2">
    <source>
        <dbReference type="Pfam" id="PF08722"/>
    </source>
</evidence>
<dbReference type="RefSeq" id="WP_191708881.1">
    <property type="nucleotide sequence ID" value="NZ_JACSQA010000041.1"/>
</dbReference>
<dbReference type="GO" id="GO:0004519">
    <property type="term" value="F:endonuclease activity"/>
    <property type="evidence" value="ECO:0007669"/>
    <property type="project" value="UniProtKB-KW"/>
</dbReference>
<accession>A0ABR8XH24</accession>
<dbReference type="InterPro" id="IPR011856">
    <property type="entry name" value="tRNA_endonuc-like_dom_sf"/>
</dbReference>
<dbReference type="Proteomes" id="UP000640930">
    <property type="component" value="Unassembled WGS sequence"/>
</dbReference>
<comment type="caution">
    <text evidence="3">The sequence shown here is derived from an EMBL/GenBank/DDBJ whole genome shotgun (WGS) entry which is preliminary data.</text>
</comment>
<dbReference type="InterPro" id="IPR036388">
    <property type="entry name" value="WH-like_DNA-bd_sf"/>
</dbReference>
<protein>
    <submittedName>
        <fullName evidence="3">TnsA endonuclease N-terminal domain-containing protein</fullName>
    </submittedName>
</protein>
<evidence type="ECO:0000313" key="4">
    <source>
        <dbReference type="Proteomes" id="UP000640930"/>
    </source>
</evidence>
<dbReference type="InterPro" id="IPR011335">
    <property type="entry name" value="Restrct_endonuc-II-like"/>
</dbReference>
<dbReference type="SUPFAM" id="SSF52980">
    <property type="entry name" value="Restriction endonuclease-like"/>
    <property type="match status" value="1"/>
</dbReference>
<keyword evidence="3" id="KW-0540">Nuclease</keyword>
<dbReference type="CDD" id="cd22362">
    <property type="entry name" value="TnsA_endonuclease-like"/>
    <property type="match status" value="1"/>
</dbReference>
<reference evidence="3 4" key="1">
    <citation type="submission" date="2020-08" db="EMBL/GenBank/DDBJ databases">
        <title>A Genomic Blueprint of the Chicken Gut Microbiome.</title>
        <authorList>
            <person name="Gilroy R."/>
            <person name="Ravi A."/>
            <person name="Getino M."/>
            <person name="Pursley I."/>
            <person name="Horton D.L."/>
            <person name="Alikhan N.-F."/>
            <person name="Baker D."/>
            <person name="Gharbi K."/>
            <person name="Hall N."/>
            <person name="Watson M."/>
            <person name="Adriaenssens E.M."/>
            <person name="Foster-Nyarko E."/>
            <person name="Jarju S."/>
            <person name="Secka A."/>
            <person name="Antonio M."/>
            <person name="Oren A."/>
            <person name="Chaudhuri R."/>
            <person name="La Ragione R.M."/>
            <person name="Hildebrand F."/>
            <person name="Pallen M.J."/>
        </authorList>
    </citation>
    <scope>NUCLEOTIDE SEQUENCE [LARGE SCALE GENOMIC DNA]</scope>
    <source>
        <strain evidence="3 4">Re31</strain>
    </source>
</reference>
<proteinExistence type="predicted"/>
<evidence type="ECO:0000313" key="3">
    <source>
        <dbReference type="EMBL" id="MBD8028474.1"/>
    </source>
</evidence>
<feature type="domain" description="TnsA endonuclease C-terminal" evidence="1">
    <location>
        <begin position="178"/>
        <end position="260"/>
    </location>
</feature>
<sequence length="289" mass="33892">MAKRKRENSTESKIERWIKEGRGQGEGADYLSWLEIQDVASNGYATRNLGWKTQRKHHFLSELELQYFYTLEWSPYVVDIREQYPLLQFSSPYLERTIEIAERFGINHPKENGSTGPLKVITTDFYLTVKTQSGFKTVVRSIKPTNKLTIRELEKFDIERTFFKEIGITDWGIVTDKDIPKTFIKNISWFYDAKTLDNRPNLDISLVRKLEPRLYKAIKTEDLGLSQLALKYDEIFGLEYGSCLFIIKYLFANKIWQMDIMNKLINPTEKLEIFDKKTNQISERLGGIS</sequence>
<dbReference type="Gene3D" id="3.40.1350.10">
    <property type="match status" value="1"/>
</dbReference>
<name>A0ABR8XH24_9BACL</name>
<keyword evidence="3" id="KW-0378">Hydrolase</keyword>
<dbReference type="Gene3D" id="1.10.10.10">
    <property type="entry name" value="Winged helix-like DNA-binding domain superfamily/Winged helix DNA-binding domain"/>
    <property type="match status" value="1"/>
</dbReference>
<dbReference type="EMBL" id="JACSQA010000041">
    <property type="protein sequence ID" value="MBD8028474.1"/>
    <property type="molecule type" value="Genomic_DNA"/>
</dbReference>